<evidence type="ECO:0000256" key="3">
    <source>
        <dbReference type="ARBA" id="ARBA00022475"/>
    </source>
</evidence>
<reference evidence="10" key="1">
    <citation type="submission" date="2022-01" db="EMBL/GenBank/DDBJ databases">
        <authorList>
            <person name="Jo J.-H."/>
            <person name="Im W.-T."/>
        </authorList>
    </citation>
    <scope>NUCLEOTIDE SEQUENCE</scope>
    <source>
        <strain evidence="10">I2-34</strain>
    </source>
</reference>
<dbReference type="InterPro" id="IPR020846">
    <property type="entry name" value="MFS_dom"/>
</dbReference>
<comment type="caution">
    <text evidence="10">The sequence shown here is derived from an EMBL/GenBank/DDBJ whole genome shotgun (WGS) entry which is preliminary data.</text>
</comment>
<feature type="domain" description="Major facilitator superfamily (MFS) profile" evidence="9">
    <location>
        <begin position="1"/>
        <end position="175"/>
    </location>
</feature>
<dbReference type="Gene3D" id="1.20.1250.20">
    <property type="entry name" value="MFS general substrate transporter like domains"/>
    <property type="match status" value="1"/>
</dbReference>
<evidence type="ECO:0000256" key="6">
    <source>
        <dbReference type="ARBA" id="ARBA00022989"/>
    </source>
</evidence>
<comment type="subcellular location">
    <subcellularLocation>
        <location evidence="1">Cell membrane</location>
        <topology evidence="1">Multi-pass membrane protein</topology>
    </subcellularLocation>
</comment>
<evidence type="ECO:0000259" key="9">
    <source>
        <dbReference type="PROSITE" id="PS50850"/>
    </source>
</evidence>
<feature type="transmembrane region" description="Helical" evidence="8">
    <location>
        <begin position="100"/>
        <end position="124"/>
    </location>
</feature>
<dbReference type="PANTHER" id="PTHR43528">
    <property type="entry name" value="ALPHA-KETOGLUTARATE PERMEASE"/>
    <property type="match status" value="1"/>
</dbReference>
<protein>
    <submittedName>
        <fullName evidence="10">MFS transporter</fullName>
    </submittedName>
</protein>
<dbReference type="InterPro" id="IPR036259">
    <property type="entry name" value="MFS_trans_sf"/>
</dbReference>
<dbReference type="InterPro" id="IPR011701">
    <property type="entry name" value="MFS"/>
</dbReference>
<gene>
    <name evidence="10" type="ORF">LVY72_04630</name>
</gene>
<dbReference type="PROSITE" id="PS50850">
    <property type="entry name" value="MFS"/>
    <property type="match status" value="1"/>
</dbReference>
<dbReference type="InterPro" id="IPR051084">
    <property type="entry name" value="H+-coupled_symporters"/>
</dbReference>
<feature type="transmembrane region" description="Helical" evidence="8">
    <location>
        <begin position="46"/>
        <end position="64"/>
    </location>
</feature>
<dbReference type="SUPFAM" id="SSF103473">
    <property type="entry name" value="MFS general substrate transporter"/>
    <property type="match status" value="1"/>
</dbReference>
<organism evidence="10 11">
    <name type="scientific">Arthrobacter hankyongi</name>
    <dbReference type="NCBI Taxonomy" id="2904801"/>
    <lineage>
        <taxon>Bacteria</taxon>
        <taxon>Bacillati</taxon>
        <taxon>Actinomycetota</taxon>
        <taxon>Actinomycetes</taxon>
        <taxon>Micrococcales</taxon>
        <taxon>Micrococcaceae</taxon>
        <taxon>Arthrobacter</taxon>
    </lineage>
</organism>
<keyword evidence="4 8" id="KW-0812">Transmembrane</keyword>
<evidence type="ECO:0000313" key="10">
    <source>
        <dbReference type="EMBL" id="MCG2621197.1"/>
    </source>
</evidence>
<dbReference type="Pfam" id="PF07690">
    <property type="entry name" value="MFS_1"/>
    <property type="match status" value="1"/>
</dbReference>
<keyword evidence="5" id="KW-0769">Symport</keyword>
<feature type="transmembrane region" description="Helical" evidence="8">
    <location>
        <begin position="76"/>
        <end position="94"/>
    </location>
</feature>
<proteinExistence type="predicted"/>
<name>A0ABS9L3H7_9MICC</name>
<evidence type="ECO:0000256" key="8">
    <source>
        <dbReference type="SAM" id="Phobius"/>
    </source>
</evidence>
<sequence>MLRSQGGQMLRLGGFIRLTALAFYIFSTYMTTFLAKVVGMPADQVLLSNLLALVFATAIAPLIGRICDRVGRRRTMQFAGLSLAVLIAPSYFLATQGSFGTALASQVVMAVGAVSANAVTAVLLSECFPTNMRYTSSGICYNVTYAVFGGTPYLATWLIKESVGKSLRRDEHVPA</sequence>
<evidence type="ECO:0000256" key="1">
    <source>
        <dbReference type="ARBA" id="ARBA00004651"/>
    </source>
</evidence>
<evidence type="ECO:0000256" key="2">
    <source>
        <dbReference type="ARBA" id="ARBA00022448"/>
    </source>
</evidence>
<keyword evidence="7 8" id="KW-0472">Membrane</keyword>
<evidence type="ECO:0000256" key="7">
    <source>
        <dbReference type="ARBA" id="ARBA00023136"/>
    </source>
</evidence>
<dbReference type="RefSeq" id="WP_237818303.1">
    <property type="nucleotide sequence ID" value="NZ_JAKLTQ010000002.1"/>
</dbReference>
<evidence type="ECO:0000313" key="11">
    <source>
        <dbReference type="Proteomes" id="UP001165368"/>
    </source>
</evidence>
<evidence type="ECO:0000256" key="4">
    <source>
        <dbReference type="ARBA" id="ARBA00022692"/>
    </source>
</evidence>
<keyword evidence="11" id="KW-1185">Reference proteome</keyword>
<keyword evidence="2" id="KW-0813">Transport</keyword>
<dbReference type="PANTHER" id="PTHR43528:SF1">
    <property type="entry name" value="ALPHA-KETOGLUTARATE PERMEASE"/>
    <property type="match status" value="1"/>
</dbReference>
<evidence type="ECO:0000256" key="5">
    <source>
        <dbReference type="ARBA" id="ARBA00022847"/>
    </source>
</evidence>
<keyword evidence="6 8" id="KW-1133">Transmembrane helix</keyword>
<feature type="transmembrane region" description="Helical" evidence="8">
    <location>
        <begin position="12"/>
        <end position="34"/>
    </location>
</feature>
<accession>A0ABS9L3H7</accession>
<dbReference type="EMBL" id="JAKLTQ010000002">
    <property type="protein sequence ID" value="MCG2621197.1"/>
    <property type="molecule type" value="Genomic_DNA"/>
</dbReference>
<keyword evidence="3" id="KW-1003">Cell membrane</keyword>
<dbReference type="Proteomes" id="UP001165368">
    <property type="component" value="Unassembled WGS sequence"/>
</dbReference>